<evidence type="ECO:0000313" key="2">
    <source>
        <dbReference type="Proteomes" id="UP000677913"/>
    </source>
</evidence>
<dbReference type="EMBL" id="JAGSXH010000172">
    <property type="protein sequence ID" value="MBS2966630.1"/>
    <property type="molecule type" value="Genomic_DNA"/>
</dbReference>
<gene>
    <name evidence="1" type="ORF">KGA66_26575</name>
</gene>
<dbReference type="RefSeq" id="WP_211471892.1">
    <property type="nucleotide sequence ID" value="NZ_JAGSXH010000172.1"/>
</dbReference>
<accession>A0A8J7WVJ9</accession>
<dbReference type="AlphaFoldDB" id="A0A8J7WVJ9"/>
<proteinExistence type="predicted"/>
<comment type="caution">
    <text evidence="1">The sequence shown here is derived from an EMBL/GenBank/DDBJ whole genome shotgun (WGS) entry which is preliminary data.</text>
</comment>
<name>A0A8J7WVJ9_9ACTN</name>
<protein>
    <submittedName>
        <fullName evidence="1">Uncharacterized protein</fullName>
    </submittedName>
</protein>
<dbReference type="Proteomes" id="UP000677913">
    <property type="component" value="Unassembled WGS sequence"/>
</dbReference>
<sequence length="171" mass="18378">MDSGTAAVFGALIGTAGSTAAALAAGVFARAQTRAQIASARVQWRLDNRRQAYQELIASARSFENAWWELGHALSLERDGEEVFARIVQLYPGLTASEAGVQILGPPPAADAAREVIKHLSEMDTAGTGWYQATNKVDSTRECDRFWALHAASGGKIAAFWTAARDALEER</sequence>
<keyword evidence="2" id="KW-1185">Reference proteome</keyword>
<organism evidence="1 2">
    <name type="scientific">Actinocrinis puniceicyclus</name>
    <dbReference type="NCBI Taxonomy" id="977794"/>
    <lineage>
        <taxon>Bacteria</taxon>
        <taxon>Bacillati</taxon>
        <taxon>Actinomycetota</taxon>
        <taxon>Actinomycetes</taxon>
        <taxon>Catenulisporales</taxon>
        <taxon>Actinospicaceae</taxon>
        <taxon>Actinocrinis</taxon>
    </lineage>
</organism>
<reference evidence="1" key="1">
    <citation type="submission" date="2021-04" db="EMBL/GenBank/DDBJ databases">
        <title>Genome based classification of Actinospica acidithermotolerans sp. nov., an actinobacterium isolated from an Indonesian hot spring.</title>
        <authorList>
            <person name="Kusuma A.B."/>
            <person name="Putra K.E."/>
            <person name="Nafisah S."/>
            <person name="Loh J."/>
            <person name="Nouioui I."/>
            <person name="Goodfellow M."/>
        </authorList>
    </citation>
    <scope>NUCLEOTIDE SEQUENCE</scope>
    <source>
        <strain evidence="1">DSM 45618</strain>
    </source>
</reference>
<evidence type="ECO:0000313" key="1">
    <source>
        <dbReference type="EMBL" id="MBS2966630.1"/>
    </source>
</evidence>